<proteinExistence type="predicted"/>
<dbReference type="Gene3D" id="3.40.50.2000">
    <property type="entry name" value="Glycogen Phosphorylase B"/>
    <property type="match status" value="2"/>
</dbReference>
<name>A0A2D6M1P1_9ARCH</name>
<dbReference type="PANTHER" id="PTHR45947">
    <property type="entry name" value="SULFOQUINOVOSYL TRANSFERASE SQD2"/>
    <property type="match status" value="1"/>
</dbReference>
<evidence type="ECO:0000259" key="1">
    <source>
        <dbReference type="Pfam" id="PF00534"/>
    </source>
</evidence>
<dbReference type="EMBL" id="NZBU01000010">
    <property type="protein sequence ID" value="MAG22330.1"/>
    <property type="molecule type" value="Genomic_DNA"/>
</dbReference>
<feature type="domain" description="Glycosyl transferase family 1" evidence="1">
    <location>
        <begin position="191"/>
        <end position="357"/>
    </location>
</feature>
<evidence type="ECO:0000259" key="2">
    <source>
        <dbReference type="Pfam" id="PF13439"/>
    </source>
</evidence>
<feature type="domain" description="Glycosyltransferase subfamily 4-like N-terminal" evidence="2">
    <location>
        <begin position="14"/>
        <end position="186"/>
    </location>
</feature>
<dbReference type="InterPro" id="IPR050194">
    <property type="entry name" value="Glycosyltransferase_grp1"/>
</dbReference>
<gene>
    <name evidence="3" type="ORF">CL943_03435</name>
</gene>
<dbReference type="AlphaFoldDB" id="A0A2D6M1P1"/>
<sequence length="384" mass="43999">MRIAFFTDSYLPQINGVVTQIKNTSEELAKRGHEILIVAPAHNKKFKETKFKGIKVIYLPSMTLPTYDDYKITAPTSAKIKKELKEFKPDVIQVHTPFGVGWMGIRYGKRFKIPVIGTYHTLIPEFMMYLPIPFVNKTDFAKKTAWKYTNSFYNKCNVITTPSISMKKELEKNGAKKTIAIPNAIHFKQFNKFQKKKYETKKPKLLYFGRIGFEKNIEVLIFTLKHLLWKNKNISLTITGSGPALKFLKDLVKEEKLSKHVTFQKPLRENELAKHVASHDIFVTPSTIETQGLTILESMACGIPTVGTNYLAIPDSVKENKNGFLFAPFDFIEAASKIEKLLKSTPLRKKLGKNAIETARQYSLEHIISEWEKLYAKTAKLKNK</sequence>
<dbReference type="InterPro" id="IPR001296">
    <property type="entry name" value="Glyco_trans_1"/>
</dbReference>
<dbReference type="PANTHER" id="PTHR45947:SF3">
    <property type="entry name" value="SULFOQUINOVOSYL TRANSFERASE SQD2"/>
    <property type="match status" value="1"/>
</dbReference>
<evidence type="ECO:0000313" key="3">
    <source>
        <dbReference type="EMBL" id="MAG22330.1"/>
    </source>
</evidence>
<dbReference type="Pfam" id="PF13439">
    <property type="entry name" value="Glyco_transf_4"/>
    <property type="match status" value="1"/>
</dbReference>
<protein>
    <recommendedName>
        <fullName evidence="5">Glycosyltransferase family 4 protein</fullName>
    </recommendedName>
</protein>
<accession>A0A2D6M1P1</accession>
<dbReference type="SUPFAM" id="SSF53756">
    <property type="entry name" value="UDP-Glycosyltransferase/glycogen phosphorylase"/>
    <property type="match status" value="1"/>
</dbReference>
<dbReference type="InterPro" id="IPR028098">
    <property type="entry name" value="Glyco_trans_4-like_N"/>
</dbReference>
<dbReference type="GO" id="GO:0016757">
    <property type="term" value="F:glycosyltransferase activity"/>
    <property type="evidence" value="ECO:0007669"/>
    <property type="project" value="InterPro"/>
</dbReference>
<evidence type="ECO:0008006" key="5">
    <source>
        <dbReference type="Google" id="ProtNLM"/>
    </source>
</evidence>
<organism evidence="3 4">
    <name type="scientific">Candidatus Iainarchaeum sp</name>
    <dbReference type="NCBI Taxonomy" id="3101447"/>
    <lineage>
        <taxon>Archaea</taxon>
        <taxon>Candidatus Iainarchaeota</taxon>
        <taxon>Candidatus Iainarchaeia</taxon>
        <taxon>Candidatus Iainarchaeales</taxon>
        <taxon>Candidatus Iainarchaeaceae</taxon>
        <taxon>Candidatus Iainarchaeum</taxon>
    </lineage>
</organism>
<dbReference type="Proteomes" id="UP000226592">
    <property type="component" value="Unassembled WGS sequence"/>
</dbReference>
<dbReference type="Pfam" id="PF00534">
    <property type="entry name" value="Glycos_transf_1"/>
    <property type="match status" value="1"/>
</dbReference>
<comment type="caution">
    <text evidence="3">The sequence shown here is derived from an EMBL/GenBank/DDBJ whole genome shotgun (WGS) entry which is preliminary data.</text>
</comment>
<evidence type="ECO:0000313" key="4">
    <source>
        <dbReference type="Proteomes" id="UP000226592"/>
    </source>
</evidence>
<reference evidence="4" key="1">
    <citation type="submission" date="2017-09" db="EMBL/GenBank/DDBJ databases">
        <title>The Reconstruction of 2,631 Draft Metagenome-Assembled Genomes from the Global Oceans.</title>
        <authorList>
            <person name="Tully B.J."/>
            <person name="Graham E.D."/>
            <person name="Heidelberg J.F."/>
        </authorList>
    </citation>
    <scope>NUCLEOTIDE SEQUENCE [LARGE SCALE GENOMIC DNA]</scope>
</reference>